<feature type="coiled-coil region" evidence="1">
    <location>
        <begin position="57"/>
        <end position="91"/>
    </location>
</feature>
<organism evidence="2 3">
    <name type="scientific">Actinoplanes xinjiangensis</name>
    <dbReference type="NCBI Taxonomy" id="512350"/>
    <lineage>
        <taxon>Bacteria</taxon>
        <taxon>Bacillati</taxon>
        <taxon>Actinomycetota</taxon>
        <taxon>Actinomycetes</taxon>
        <taxon>Micromonosporales</taxon>
        <taxon>Micromonosporaceae</taxon>
        <taxon>Actinoplanes</taxon>
    </lineage>
</organism>
<keyword evidence="3" id="KW-1185">Reference proteome</keyword>
<reference evidence="2 3" key="1">
    <citation type="submission" date="2018-05" db="EMBL/GenBank/DDBJ databases">
        <title>Genomic Encyclopedia of Archaeal and Bacterial Type Strains, Phase II (KMG-II): from individual species to whole genera.</title>
        <authorList>
            <person name="Goeker M."/>
        </authorList>
    </citation>
    <scope>NUCLEOTIDE SEQUENCE [LARGE SCALE GENOMIC DNA]</scope>
    <source>
        <strain evidence="2 3">DSM 45184</strain>
    </source>
</reference>
<name>A0A316FP14_9ACTN</name>
<sequence>MPTLEERVTRLEKDMDEQKKLRAAQDLDQSDFGQKLRVQHGLIQAIQKTQSEHTATLAQHGQRLDRLEGKVDRLEGKVDRLEGKVDRLEGKVDSIAGGVERIVGMLDTLIERDGER</sequence>
<dbReference type="AlphaFoldDB" id="A0A316FP14"/>
<accession>A0A316FP14</accession>
<evidence type="ECO:0000313" key="3">
    <source>
        <dbReference type="Proteomes" id="UP000245697"/>
    </source>
</evidence>
<dbReference type="Gene3D" id="1.20.5.340">
    <property type="match status" value="1"/>
</dbReference>
<dbReference type="EMBL" id="QGGR01000004">
    <property type="protein sequence ID" value="PWK49420.1"/>
    <property type="molecule type" value="Genomic_DNA"/>
</dbReference>
<keyword evidence="1" id="KW-0175">Coiled coil</keyword>
<evidence type="ECO:0000256" key="1">
    <source>
        <dbReference type="SAM" id="Coils"/>
    </source>
</evidence>
<evidence type="ECO:0000313" key="2">
    <source>
        <dbReference type="EMBL" id="PWK49420.1"/>
    </source>
</evidence>
<gene>
    <name evidence="2" type="ORF">BC793_10491</name>
</gene>
<comment type="caution">
    <text evidence="2">The sequence shown here is derived from an EMBL/GenBank/DDBJ whole genome shotgun (WGS) entry which is preliminary data.</text>
</comment>
<proteinExistence type="predicted"/>
<protein>
    <submittedName>
        <fullName evidence="2">Uncharacterized protein</fullName>
    </submittedName>
</protein>
<dbReference type="Proteomes" id="UP000245697">
    <property type="component" value="Unassembled WGS sequence"/>
</dbReference>